<feature type="chain" id="PRO_5020483261" evidence="1">
    <location>
        <begin position="19"/>
        <end position="150"/>
    </location>
</feature>
<evidence type="ECO:0000313" key="3">
    <source>
        <dbReference type="Proteomes" id="UP000295197"/>
    </source>
</evidence>
<reference evidence="2 3" key="1">
    <citation type="submission" date="2019-03" db="EMBL/GenBank/DDBJ databases">
        <title>Genomic Encyclopedia of Type Strains, Phase IV (KMG-IV): sequencing the most valuable type-strain genomes for metagenomic binning, comparative biology and taxonomic classification.</title>
        <authorList>
            <person name="Goeker M."/>
        </authorList>
    </citation>
    <scope>NUCLEOTIDE SEQUENCE [LARGE SCALE GENOMIC DNA]</scope>
    <source>
        <strain evidence="2 3">DSM 22362</strain>
    </source>
</reference>
<keyword evidence="1" id="KW-0732">Signal</keyword>
<dbReference type="AlphaFoldDB" id="A0A4R3VWV9"/>
<protein>
    <submittedName>
        <fullName evidence="2">Uncharacterized protein</fullName>
    </submittedName>
</protein>
<dbReference type="OrthoDB" id="707272at2"/>
<keyword evidence="3" id="KW-1185">Reference proteome</keyword>
<comment type="caution">
    <text evidence="2">The sequence shown here is derived from an EMBL/GenBank/DDBJ whole genome shotgun (WGS) entry which is preliminary data.</text>
</comment>
<dbReference type="Proteomes" id="UP000295197">
    <property type="component" value="Unassembled WGS sequence"/>
</dbReference>
<organism evidence="2 3">
    <name type="scientific">Sphingobacterium alimentarium</name>
    <dbReference type="NCBI Taxonomy" id="797292"/>
    <lineage>
        <taxon>Bacteria</taxon>
        <taxon>Pseudomonadati</taxon>
        <taxon>Bacteroidota</taxon>
        <taxon>Sphingobacteriia</taxon>
        <taxon>Sphingobacteriales</taxon>
        <taxon>Sphingobacteriaceae</taxon>
        <taxon>Sphingobacterium</taxon>
    </lineage>
</organism>
<feature type="signal peptide" evidence="1">
    <location>
        <begin position="1"/>
        <end position="18"/>
    </location>
</feature>
<dbReference type="EMBL" id="SMBZ01000002">
    <property type="protein sequence ID" value="TCV20412.1"/>
    <property type="molecule type" value="Genomic_DNA"/>
</dbReference>
<proteinExistence type="predicted"/>
<dbReference type="RefSeq" id="WP_132776219.1">
    <property type="nucleotide sequence ID" value="NZ_SMBZ01000002.1"/>
</dbReference>
<sequence length="150" mass="17816">MRFIFSFIILMQSWAVLAQNNSSTSKDDLQIIRNFVNDMVNEDIKTDVILSQYIIVENPNDELYDYLQVSLDEVRINLWSKKIDDIRYTAYANMPRKDVRDIDIENIDPNRVYFLHYRNRQVLAVYLEHDKIASFTLVSKGDNKAHFVLY</sequence>
<evidence type="ECO:0000313" key="2">
    <source>
        <dbReference type="EMBL" id="TCV20412.1"/>
    </source>
</evidence>
<accession>A0A4R3VWV9</accession>
<gene>
    <name evidence="2" type="ORF">EDC17_1002125</name>
</gene>
<name>A0A4R3VWV9_9SPHI</name>
<evidence type="ECO:0000256" key="1">
    <source>
        <dbReference type="SAM" id="SignalP"/>
    </source>
</evidence>